<evidence type="ECO:0000313" key="8">
    <source>
        <dbReference type="Proteomes" id="UP001303160"/>
    </source>
</evidence>
<feature type="region of interest" description="Disordered" evidence="4">
    <location>
        <begin position="370"/>
        <end position="405"/>
    </location>
</feature>
<sequence length="1357" mass="145971">MATAGPAALNCELPNMDQPMSAYEPTFDDLNDSNYQAPSHFITLMQDLSNDSFQEEYFDSDGSPLPSGPDVMDDMADDFCIPLSPSDALPMNQVNLNTSSRNSLADSGSSNGQVSTTVTSTSLTNPKDGSVIDGADIKPEWKTERTADGRNGFDGLNFGGAMEIHSDFSSPNSTGYETAQQLSPQTSHADSLIFGNSNMYMPFEFKHATSEMSLETSRETSPFSPRMFNAQSPQHFHGLPTNAYPSWPPMGMSMNAAAQMAPIPAQFPGNVGPPLTFNRGLFTQTQPFRLTIDPTPSKSRVETQIPIKLNLTPLPPGIKKLHLPTYTISKPKLLAKPTPEPSPDTLELNVRLVCTSAMQNKEFREAAMEQARKAAKMPRVKPTLPSLQSGDGSDEGPKPQDGGEVTICQNCVSRERKRAARKKVKKPEDEDLWRQDELYRVIVFNTGEVREWEAPKGETDEAGQLQVHMVQPGAPWTVEAPMRIACYCRHHTEKIGFQVIFTLTDYKGEFVAQALSPSIMITDDHKTPQTGERQPVADGTVFYPSPPLSNGADRRHSSIPSQLPDQPIQASRVLVRPAPTGPLSGQQPSKKRKQATARLETALSPASQLPGSAVPPSASSTPSPQYRHMPPAHLGLPPDAMFAPPTGTMAPGQLQMSPGLASGPPTPSHNQPPLFDPHGPANLNNGGAGLYSGTSSIHQSRAPSPTSAMSTLAAARGGVALSQVAPRTMYGSAPANAMPNAVSQTPVIHKVVPQEGSVLGGYEVTVLGKGFKMGLEVMFGGKPATTTTFWGPESVVCLVPPADAPGGVMITFKDSQLETQRQPVWFTYKEDSEHQTIRLALAILNSKMSGRSGGIYGFAQQILGMNGVSQDTFNAGGEMTGADGSFTGRPSGTNLEGQLLNVLEMIDLDDSPHSARFNLRTRTTGQTALHLACYLGLHRFVGGLLARGANPDVRDKAGYTALHMASLKNRPDIIRLLTSHGADSTLRTLSGLTAADVAKSPAAIQAINRFESHTRSRSVGSLHSRVSSALNLTKALPAPPSKDAESDNSLKVEADEGEESPEYSTFATTEESDGASVSADEEEWLEMRGASATGPTADDAPPRQRRGTDGLGGLASPTAAMTAFKDHMTTQFQQLQQTMQLNILQNLPQMPYIPQMPDYQAAVMQKLASVVANLGGPRPDSNVEDLPSIKELWQALSSLTTSAQPTPTQAPPAYNEIFQQDAYDKKQASAAQAAAEAEADVKCAVLYDQAGPSTQQTTSVETVAAEAEGLSDEDTALIEIGHKNAITEAQRERIRRAHAEKMKRLSGDRNLFFIWIPLLVLMVCAMFYSSLPYWGSTIREVITNVRVPQGAVLGQLV</sequence>
<feature type="transmembrane region" description="Helical" evidence="5">
    <location>
        <begin position="1312"/>
        <end position="1331"/>
    </location>
</feature>
<keyword evidence="1" id="KW-0677">Repeat</keyword>
<accession>A0AAN7AR21</accession>
<dbReference type="InterPro" id="IPR036770">
    <property type="entry name" value="Ankyrin_rpt-contain_sf"/>
</dbReference>
<evidence type="ECO:0000256" key="3">
    <source>
        <dbReference type="PROSITE-ProRule" id="PRU00023"/>
    </source>
</evidence>
<keyword evidence="5" id="KW-0472">Membrane</keyword>
<dbReference type="Proteomes" id="UP001303160">
    <property type="component" value="Unassembled WGS sequence"/>
</dbReference>
<feature type="region of interest" description="Disordered" evidence="4">
    <location>
        <begin position="92"/>
        <end position="134"/>
    </location>
</feature>
<keyword evidence="8" id="KW-1185">Reference proteome</keyword>
<dbReference type="InterPro" id="IPR057962">
    <property type="entry name" value="SPT23_MGA2_DBD"/>
</dbReference>
<comment type="caution">
    <text evidence="7">The sequence shown here is derived from an EMBL/GenBank/DDBJ whole genome shotgun (WGS) entry which is preliminary data.</text>
</comment>
<feature type="compositionally biased region" description="Basic and acidic residues" evidence="4">
    <location>
        <begin position="1042"/>
        <end position="1054"/>
    </location>
</feature>
<dbReference type="Gene3D" id="1.25.40.20">
    <property type="entry name" value="Ankyrin repeat-containing domain"/>
    <property type="match status" value="1"/>
</dbReference>
<feature type="repeat" description="ANK" evidence="3">
    <location>
        <begin position="957"/>
        <end position="989"/>
    </location>
</feature>
<evidence type="ECO:0000256" key="5">
    <source>
        <dbReference type="SAM" id="Phobius"/>
    </source>
</evidence>
<keyword evidence="2 3" id="KW-0040">ANK repeat</keyword>
<dbReference type="Pfam" id="PF25603">
    <property type="entry name" value="SPT23_MGA2_DBD"/>
    <property type="match status" value="1"/>
</dbReference>
<feature type="region of interest" description="Disordered" evidence="4">
    <location>
        <begin position="1032"/>
        <end position="1115"/>
    </location>
</feature>
<dbReference type="InterPro" id="IPR002909">
    <property type="entry name" value="IPT_dom"/>
</dbReference>
<dbReference type="SUPFAM" id="SSF48403">
    <property type="entry name" value="Ankyrin repeat"/>
    <property type="match status" value="1"/>
</dbReference>
<dbReference type="CDD" id="cd00102">
    <property type="entry name" value="IPT"/>
    <property type="match status" value="1"/>
</dbReference>
<dbReference type="InterPro" id="IPR014756">
    <property type="entry name" value="Ig_E-set"/>
</dbReference>
<dbReference type="SUPFAM" id="SSF81296">
    <property type="entry name" value="E set domains"/>
    <property type="match status" value="1"/>
</dbReference>
<dbReference type="Pfam" id="PF12796">
    <property type="entry name" value="Ank_2"/>
    <property type="match status" value="1"/>
</dbReference>
<organism evidence="7 8">
    <name type="scientific">Triangularia verruculosa</name>
    <dbReference type="NCBI Taxonomy" id="2587418"/>
    <lineage>
        <taxon>Eukaryota</taxon>
        <taxon>Fungi</taxon>
        <taxon>Dikarya</taxon>
        <taxon>Ascomycota</taxon>
        <taxon>Pezizomycotina</taxon>
        <taxon>Sordariomycetes</taxon>
        <taxon>Sordariomycetidae</taxon>
        <taxon>Sordariales</taxon>
        <taxon>Podosporaceae</taxon>
        <taxon>Triangularia</taxon>
    </lineage>
</organism>
<keyword evidence="5" id="KW-0812">Transmembrane</keyword>
<protein>
    <recommendedName>
        <fullName evidence="6">IPT/TIG domain-containing protein</fullName>
    </recommendedName>
</protein>
<dbReference type="EMBL" id="MU864056">
    <property type="protein sequence ID" value="KAK4194515.1"/>
    <property type="molecule type" value="Genomic_DNA"/>
</dbReference>
<feature type="compositionally biased region" description="Polar residues" evidence="4">
    <location>
        <begin position="92"/>
        <end position="106"/>
    </location>
</feature>
<reference evidence="7" key="2">
    <citation type="submission" date="2023-05" db="EMBL/GenBank/DDBJ databases">
        <authorList>
            <consortium name="Lawrence Berkeley National Laboratory"/>
            <person name="Steindorff A."/>
            <person name="Hensen N."/>
            <person name="Bonometti L."/>
            <person name="Westerberg I."/>
            <person name="Brannstrom I.O."/>
            <person name="Guillou S."/>
            <person name="Cros-Aarteil S."/>
            <person name="Calhoun S."/>
            <person name="Haridas S."/>
            <person name="Kuo A."/>
            <person name="Mondo S."/>
            <person name="Pangilinan J."/>
            <person name="Riley R."/>
            <person name="Labutti K."/>
            <person name="Andreopoulos B."/>
            <person name="Lipzen A."/>
            <person name="Chen C."/>
            <person name="Yanf M."/>
            <person name="Daum C."/>
            <person name="Ng V."/>
            <person name="Clum A."/>
            <person name="Ohm R."/>
            <person name="Martin F."/>
            <person name="Silar P."/>
            <person name="Natvig D."/>
            <person name="Lalanne C."/>
            <person name="Gautier V."/>
            <person name="Ament-Velasquez S.L."/>
            <person name="Kruys A."/>
            <person name="Hutchinson M.I."/>
            <person name="Powell A.J."/>
            <person name="Barry K."/>
            <person name="Miller A.N."/>
            <person name="Grigoriev I.V."/>
            <person name="Debuchy R."/>
            <person name="Gladieux P."/>
            <person name="Thoren M.H."/>
            <person name="Johannesson H."/>
        </authorList>
    </citation>
    <scope>NUCLEOTIDE SEQUENCE</scope>
    <source>
        <strain evidence="7">CBS 315.58</strain>
    </source>
</reference>
<dbReference type="PANTHER" id="PTHR24171">
    <property type="entry name" value="ANKYRIN REPEAT DOMAIN-CONTAINING PROTEIN 39-RELATED"/>
    <property type="match status" value="1"/>
</dbReference>
<dbReference type="Pfam" id="PF01833">
    <property type="entry name" value="TIG"/>
    <property type="match status" value="1"/>
</dbReference>
<evidence type="ECO:0000313" key="7">
    <source>
        <dbReference type="EMBL" id="KAK4194515.1"/>
    </source>
</evidence>
<dbReference type="InterPro" id="IPR013783">
    <property type="entry name" value="Ig-like_fold"/>
</dbReference>
<gene>
    <name evidence="7" type="ORF">QBC40DRAFT_32806</name>
</gene>
<dbReference type="InterPro" id="IPR002110">
    <property type="entry name" value="Ankyrin_rpt"/>
</dbReference>
<feature type="compositionally biased region" description="Low complexity" evidence="4">
    <location>
        <begin position="107"/>
        <end position="125"/>
    </location>
</feature>
<reference evidence="7" key="1">
    <citation type="journal article" date="2023" name="Mol. Phylogenet. Evol.">
        <title>Genome-scale phylogeny and comparative genomics of the fungal order Sordariales.</title>
        <authorList>
            <person name="Hensen N."/>
            <person name="Bonometti L."/>
            <person name="Westerberg I."/>
            <person name="Brannstrom I.O."/>
            <person name="Guillou S."/>
            <person name="Cros-Aarteil S."/>
            <person name="Calhoun S."/>
            <person name="Haridas S."/>
            <person name="Kuo A."/>
            <person name="Mondo S."/>
            <person name="Pangilinan J."/>
            <person name="Riley R."/>
            <person name="LaButti K."/>
            <person name="Andreopoulos B."/>
            <person name="Lipzen A."/>
            <person name="Chen C."/>
            <person name="Yan M."/>
            <person name="Daum C."/>
            <person name="Ng V."/>
            <person name="Clum A."/>
            <person name="Steindorff A."/>
            <person name="Ohm R.A."/>
            <person name="Martin F."/>
            <person name="Silar P."/>
            <person name="Natvig D.O."/>
            <person name="Lalanne C."/>
            <person name="Gautier V."/>
            <person name="Ament-Velasquez S.L."/>
            <person name="Kruys A."/>
            <person name="Hutchinson M.I."/>
            <person name="Powell A.J."/>
            <person name="Barry K."/>
            <person name="Miller A.N."/>
            <person name="Grigoriev I.V."/>
            <person name="Debuchy R."/>
            <person name="Gladieux P."/>
            <person name="Hiltunen Thoren M."/>
            <person name="Johannesson H."/>
        </authorList>
    </citation>
    <scope>NUCLEOTIDE SEQUENCE</scope>
    <source>
        <strain evidence="7">CBS 315.58</strain>
    </source>
</reference>
<keyword evidence="5" id="KW-1133">Transmembrane helix</keyword>
<feature type="repeat" description="ANK" evidence="3">
    <location>
        <begin position="924"/>
        <end position="956"/>
    </location>
</feature>
<dbReference type="SMART" id="SM00248">
    <property type="entry name" value="ANK"/>
    <property type="match status" value="2"/>
</dbReference>
<dbReference type="GO" id="GO:0004842">
    <property type="term" value="F:ubiquitin-protein transferase activity"/>
    <property type="evidence" value="ECO:0007669"/>
    <property type="project" value="TreeGrafter"/>
</dbReference>
<feature type="compositionally biased region" description="Low complexity" evidence="4">
    <location>
        <begin position="610"/>
        <end position="624"/>
    </location>
</feature>
<name>A0AAN7AR21_9PEZI</name>
<dbReference type="SMART" id="SM00429">
    <property type="entry name" value="IPT"/>
    <property type="match status" value="1"/>
</dbReference>
<feature type="compositionally biased region" description="Polar residues" evidence="4">
    <location>
        <begin position="692"/>
        <end position="707"/>
    </location>
</feature>
<dbReference type="GO" id="GO:0085020">
    <property type="term" value="P:protein K6-linked ubiquitination"/>
    <property type="evidence" value="ECO:0007669"/>
    <property type="project" value="TreeGrafter"/>
</dbReference>
<dbReference type="Gene3D" id="2.60.40.10">
    <property type="entry name" value="Immunoglobulins"/>
    <property type="match status" value="1"/>
</dbReference>
<feature type="domain" description="IPT/TIG" evidence="6">
    <location>
        <begin position="745"/>
        <end position="829"/>
    </location>
</feature>
<proteinExistence type="predicted"/>
<feature type="region of interest" description="Disordered" evidence="4">
    <location>
        <begin position="522"/>
        <end position="707"/>
    </location>
</feature>
<evidence type="ECO:0000256" key="1">
    <source>
        <dbReference type="ARBA" id="ARBA00022737"/>
    </source>
</evidence>
<evidence type="ECO:0000256" key="4">
    <source>
        <dbReference type="SAM" id="MobiDB-lite"/>
    </source>
</evidence>
<dbReference type="PROSITE" id="PS50297">
    <property type="entry name" value="ANK_REP_REGION"/>
    <property type="match status" value="2"/>
</dbReference>
<evidence type="ECO:0000256" key="2">
    <source>
        <dbReference type="ARBA" id="ARBA00023043"/>
    </source>
</evidence>
<dbReference type="PANTHER" id="PTHR24171:SF8">
    <property type="entry name" value="BRCA1-ASSOCIATED RING DOMAIN PROTEIN 1"/>
    <property type="match status" value="1"/>
</dbReference>
<evidence type="ECO:0000259" key="6">
    <source>
        <dbReference type="SMART" id="SM00429"/>
    </source>
</evidence>
<dbReference type="PROSITE" id="PS50088">
    <property type="entry name" value="ANK_REPEAT"/>
    <property type="match status" value="2"/>
</dbReference>